<evidence type="ECO:0000313" key="3">
    <source>
        <dbReference type="Proteomes" id="UP000008370"/>
    </source>
</evidence>
<dbReference type="GeneID" id="18915285"/>
<name>K5WI51_PHACS</name>
<keyword evidence="3" id="KW-1185">Reference proteome</keyword>
<accession>K5WI51</accession>
<evidence type="ECO:0000256" key="1">
    <source>
        <dbReference type="SAM" id="MobiDB-lite"/>
    </source>
</evidence>
<protein>
    <submittedName>
        <fullName evidence="2">Uncharacterized protein</fullName>
    </submittedName>
</protein>
<dbReference type="InParanoid" id="K5WI51"/>
<feature type="compositionally biased region" description="Basic and acidic residues" evidence="1">
    <location>
        <begin position="560"/>
        <end position="570"/>
    </location>
</feature>
<feature type="compositionally biased region" description="Basic and acidic residues" evidence="1">
    <location>
        <begin position="212"/>
        <end position="221"/>
    </location>
</feature>
<evidence type="ECO:0000313" key="2">
    <source>
        <dbReference type="EMBL" id="EKM59040.1"/>
    </source>
</evidence>
<dbReference type="STRING" id="650164.K5WI51"/>
<dbReference type="AlphaFoldDB" id="K5WI51"/>
<dbReference type="RefSeq" id="XP_007391301.1">
    <property type="nucleotide sequence ID" value="XM_007391239.1"/>
</dbReference>
<dbReference type="EMBL" id="JH930469">
    <property type="protein sequence ID" value="EKM59040.1"/>
    <property type="molecule type" value="Genomic_DNA"/>
</dbReference>
<proteinExistence type="predicted"/>
<sequence length="693" mass="75219">MGQRHQAFIVAKVKPHGSSTASYRCIAAYHSQWCYGTLPVRATYRVLSAVKQPENAEVIREELRGIDGKYGPLPAEAVDSAGAFQANAPPDNNDGITIIDVTNPGDPAYGFYSGGTPEPENAEKYISHYYAIPERREAPDSDFEEDPSGAALLDVGLTEDEFTERLDAIDTPAARAKADRRFEKSILEAIDDLQDAQVLNPCAVREAWPSKTDLKQEERADGSGADASNADGSGMDKSNADGSDADESDADGSDADESDAVVKTGTGVPPLVDISLVRSIEQSIKSEDTSVLEDLHLLPEKMDIVDDTLRALSPFPDAAVPLLARLVKERYYRHTSLNLAGYPLTATQILGVATGLPKVNSLNVSRDDVLTVADVRQLLEGLPSLNRLILMSYSSLEPSELIALVHDVPELFRHMYSLLHPVFMRMPASPQRSGFIVTSSSEPSGLPVRMTAVTFKQSGRAGPHRRDLLTGCAHDIGADLYMSGGRAIEVAFTGLPRVPGTPWHARVATMPLPLEIRTAFVSEGWVLVMVPPARLVLGSSAGYAFLCLRPDTTGEEETGEEKKKGEDAKDVAQAASQSGEEAMAATETAQKKEDTNDEGAGVLNSSEDASEPPTPTISQKDSNTAKQPMTRSHGINYEVHDLRSFLRMTEQEGCPSIPKDSVTALEALIQKMRWPVHNREWVDTLILRRLPFC</sequence>
<reference evidence="2 3" key="1">
    <citation type="journal article" date="2012" name="BMC Genomics">
        <title>Comparative genomics of the white-rot fungi, Phanerochaete carnosa and P. chrysosporium, to elucidate the genetic basis of the distinct wood types they colonize.</title>
        <authorList>
            <person name="Suzuki H."/>
            <person name="MacDonald J."/>
            <person name="Syed K."/>
            <person name="Salamov A."/>
            <person name="Hori C."/>
            <person name="Aerts A."/>
            <person name="Henrissat B."/>
            <person name="Wiebenga A."/>
            <person name="vanKuyk P.A."/>
            <person name="Barry K."/>
            <person name="Lindquist E."/>
            <person name="LaButti K."/>
            <person name="Lapidus A."/>
            <person name="Lucas S."/>
            <person name="Coutinho P."/>
            <person name="Gong Y."/>
            <person name="Samejima M."/>
            <person name="Mahadevan R."/>
            <person name="Abou-Zaid M."/>
            <person name="de Vries R.P."/>
            <person name="Igarashi K."/>
            <person name="Yadav J.S."/>
            <person name="Grigoriev I.V."/>
            <person name="Master E.R."/>
        </authorList>
    </citation>
    <scope>NUCLEOTIDE SEQUENCE [LARGE SCALE GENOMIC DNA]</scope>
    <source>
        <strain evidence="2 3">HHB-10118-sp</strain>
    </source>
</reference>
<feature type="region of interest" description="Disordered" evidence="1">
    <location>
        <begin position="553"/>
        <end position="634"/>
    </location>
</feature>
<dbReference type="KEGG" id="pco:PHACADRAFT_25167"/>
<feature type="compositionally biased region" description="Polar residues" evidence="1">
    <location>
        <begin position="616"/>
        <end position="630"/>
    </location>
</feature>
<feature type="compositionally biased region" description="Low complexity" evidence="1">
    <location>
        <begin position="222"/>
        <end position="242"/>
    </location>
</feature>
<feature type="region of interest" description="Disordered" evidence="1">
    <location>
        <begin position="209"/>
        <end position="266"/>
    </location>
</feature>
<dbReference type="Proteomes" id="UP000008370">
    <property type="component" value="Unassembled WGS sequence"/>
</dbReference>
<gene>
    <name evidence="2" type="ORF">PHACADRAFT_25167</name>
</gene>
<dbReference type="OrthoDB" id="3515175at2759"/>
<dbReference type="HOGENOM" id="CLU_017203_0_0_1"/>
<feature type="compositionally biased region" description="Acidic residues" evidence="1">
    <location>
        <begin position="243"/>
        <end position="259"/>
    </location>
</feature>
<organism evidence="2 3">
    <name type="scientific">Phanerochaete carnosa (strain HHB-10118-sp)</name>
    <name type="common">White-rot fungus</name>
    <name type="synonym">Peniophora carnosa</name>
    <dbReference type="NCBI Taxonomy" id="650164"/>
    <lineage>
        <taxon>Eukaryota</taxon>
        <taxon>Fungi</taxon>
        <taxon>Dikarya</taxon>
        <taxon>Basidiomycota</taxon>
        <taxon>Agaricomycotina</taxon>
        <taxon>Agaricomycetes</taxon>
        <taxon>Polyporales</taxon>
        <taxon>Phanerochaetaceae</taxon>
        <taxon>Phanerochaete</taxon>
    </lineage>
</organism>